<dbReference type="Proteomes" id="UP001153076">
    <property type="component" value="Unassembled WGS sequence"/>
</dbReference>
<proteinExistence type="predicted"/>
<dbReference type="PANTHER" id="PTHR47718:SF17">
    <property type="entry name" value="PROTEIN FAR1-RELATED SEQUENCE 5-LIKE"/>
    <property type="match status" value="1"/>
</dbReference>
<gene>
    <name evidence="1" type="ORF">Cgig2_027585</name>
</gene>
<keyword evidence="2" id="KW-1185">Reference proteome</keyword>
<name>A0A9Q1K641_9CARY</name>
<dbReference type="PANTHER" id="PTHR47718">
    <property type="entry name" value="OS01G0519700 PROTEIN"/>
    <property type="match status" value="1"/>
</dbReference>
<dbReference type="AlphaFoldDB" id="A0A9Q1K641"/>
<evidence type="ECO:0000313" key="1">
    <source>
        <dbReference type="EMBL" id="KAJ8437510.1"/>
    </source>
</evidence>
<dbReference type="EMBL" id="JAKOGI010000296">
    <property type="protein sequence ID" value="KAJ8437510.1"/>
    <property type="molecule type" value="Genomic_DNA"/>
</dbReference>
<accession>A0A9Q1K641</accession>
<dbReference type="OrthoDB" id="2402896at2759"/>
<evidence type="ECO:0000313" key="2">
    <source>
        <dbReference type="Proteomes" id="UP001153076"/>
    </source>
</evidence>
<evidence type="ECO:0008006" key="3">
    <source>
        <dbReference type="Google" id="ProtNLM"/>
    </source>
</evidence>
<protein>
    <recommendedName>
        <fullName evidence="3">Protein FAR1-RELATED SEQUENCE</fullName>
    </recommendedName>
</protein>
<organism evidence="1 2">
    <name type="scientific">Carnegiea gigantea</name>
    <dbReference type="NCBI Taxonomy" id="171969"/>
    <lineage>
        <taxon>Eukaryota</taxon>
        <taxon>Viridiplantae</taxon>
        <taxon>Streptophyta</taxon>
        <taxon>Embryophyta</taxon>
        <taxon>Tracheophyta</taxon>
        <taxon>Spermatophyta</taxon>
        <taxon>Magnoliopsida</taxon>
        <taxon>eudicotyledons</taxon>
        <taxon>Gunneridae</taxon>
        <taxon>Pentapetalae</taxon>
        <taxon>Caryophyllales</taxon>
        <taxon>Cactineae</taxon>
        <taxon>Cactaceae</taxon>
        <taxon>Cactoideae</taxon>
        <taxon>Echinocereeae</taxon>
        <taxon>Carnegiea</taxon>
    </lineage>
</organism>
<comment type="caution">
    <text evidence="1">The sequence shown here is derived from an EMBL/GenBank/DDBJ whole genome shotgun (WGS) entry which is preliminary data.</text>
</comment>
<reference evidence="1" key="1">
    <citation type="submission" date="2022-04" db="EMBL/GenBank/DDBJ databases">
        <title>Carnegiea gigantea Genome sequencing and assembly v2.</title>
        <authorList>
            <person name="Copetti D."/>
            <person name="Sanderson M.J."/>
            <person name="Burquez A."/>
            <person name="Wojciechowski M.F."/>
        </authorList>
    </citation>
    <scope>NUCLEOTIDE SEQUENCE</scope>
    <source>
        <strain evidence="1">SGP5-SGP5p</strain>
        <tissue evidence="1">Aerial part</tissue>
    </source>
</reference>
<sequence length="226" mass="25120">MVEMYDCGVNRWLNNLYSLREKWRTAFSKKNFSRGVLSSQRSESTNNSIKRRLHATVNLCDFYNIICGVVLEWREKENGENHKCSKGNVEMVFSSATNLETKKSAEVIPENVTGVQELLNSINLEVQRSTKVALENADVDFVQNGAPLCMNIRYGGSSSPGNVAPTLNLLPNFNRNDQSLSQNIIAPVGYCPPFYYDPRTMGGELIAVGVLRSCESGMPRSKVGGV</sequence>